<protein>
    <submittedName>
        <fullName evidence="1">Uncharacterized protein</fullName>
    </submittedName>
</protein>
<organism evidence="1">
    <name type="scientific">Arundo donax</name>
    <name type="common">Giant reed</name>
    <name type="synonym">Donax arundinaceus</name>
    <dbReference type="NCBI Taxonomy" id="35708"/>
    <lineage>
        <taxon>Eukaryota</taxon>
        <taxon>Viridiplantae</taxon>
        <taxon>Streptophyta</taxon>
        <taxon>Embryophyta</taxon>
        <taxon>Tracheophyta</taxon>
        <taxon>Spermatophyta</taxon>
        <taxon>Magnoliopsida</taxon>
        <taxon>Liliopsida</taxon>
        <taxon>Poales</taxon>
        <taxon>Poaceae</taxon>
        <taxon>PACMAD clade</taxon>
        <taxon>Arundinoideae</taxon>
        <taxon>Arundineae</taxon>
        <taxon>Arundo</taxon>
    </lineage>
</organism>
<reference evidence="1" key="1">
    <citation type="submission" date="2014-09" db="EMBL/GenBank/DDBJ databases">
        <authorList>
            <person name="Magalhaes I.L.F."/>
            <person name="Oliveira U."/>
            <person name="Santos F.R."/>
            <person name="Vidigal T.H.D.A."/>
            <person name="Brescovit A.D."/>
            <person name="Santos A.J."/>
        </authorList>
    </citation>
    <scope>NUCLEOTIDE SEQUENCE</scope>
    <source>
        <tissue evidence="1">Shoot tissue taken approximately 20 cm above the soil surface</tissue>
    </source>
</reference>
<accession>A0A0A9HBJ2</accession>
<name>A0A0A9HBJ2_ARUDO</name>
<proteinExistence type="predicted"/>
<sequence length="40" mass="4636">MNYQMPERVLRGRAFLVMKLQCGLQGTSILYRALSNFEVT</sequence>
<evidence type="ECO:0000313" key="1">
    <source>
        <dbReference type="EMBL" id="JAE30293.1"/>
    </source>
</evidence>
<reference evidence="1" key="2">
    <citation type="journal article" date="2015" name="Data Brief">
        <title>Shoot transcriptome of the giant reed, Arundo donax.</title>
        <authorList>
            <person name="Barrero R.A."/>
            <person name="Guerrero F.D."/>
            <person name="Moolhuijzen P."/>
            <person name="Goolsby J.A."/>
            <person name="Tidwell J."/>
            <person name="Bellgard S.E."/>
            <person name="Bellgard M.I."/>
        </authorList>
    </citation>
    <scope>NUCLEOTIDE SEQUENCE</scope>
    <source>
        <tissue evidence="1">Shoot tissue taken approximately 20 cm above the soil surface</tissue>
    </source>
</reference>
<dbReference type="EMBL" id="GBRH01167603">
    <property type="protein sequence ID" value="JAE30293.1"/>
    <property type="molecule type" value="Transcribed_RNA"/>
</dbReference>
<dbReference type="AlphaFoldDB" id="A0A0A9HBJ2"/>